<organism evidence="1">
    <name type="scientific">marine sediment metagenome</name>
    <dbReference type="NCBI Taxonomy" id="412755"/>
    <lineage>
        <taxon>unclassified sequences</taxon>
        <taxon>metagenomes</taxon>
        <taxon>ecological metagenomes</taxon>
    </lineage>
</organism>
<reference evidence="1" key="1">
    <citation type="journal article" date="2014" name="Front. Microbiol.">
        <title>High frequency of phylogenetically diverse reductive dehalogenase-homologous genes in deep subseafloor sedimentary metagenomes.</title>
        <authorList>
            <person name="Kawai M."/>
            <person name="Futagami T."/>
            <person name="Toyoda A."/>
            <person name="Takaki Y."/>
            <person name="Nishi S."/>
            <person name="Hori S."/>
            <person name="Arai W."/>
            <person name="Tsubouchi T."/>
            <person name="Morono Y."/>
            <person name="Uchiyama I."/>
            <person name="Ito T."/>
            <person name="Fujiyama A."/>
            <person name="Inagaki F."/>
            <person name="Takami H."/>
        </authorList>
    </citation>
    <scope>NUCLEOTIDE SEQUENCE</scope>
    <source>
        <strain evidence="1">Expedition CK06-06</strain>
    </source>
</reference>
<accession>X1H856</accession>
<sequence length="70" mass="8304">MGRDKKTEYKTVRVTDPTHKELIKFRNLYSLQDGKDYSIDDTINLLIRDRIGKQFILPITKDKKEALNTY</sequence>
<comment type="caution">
    <text evidence="1">The sequence shown here is derived from an EMBL/GenBank/DDBJ whole genome shotgun (WGS) entry which is preliminary data.</text>
</comment>
<evidence type="ECO:0000313" key="1">
    <source>
        <dbReference type="EMBL" id="GAH66396.1"/>
    </source>
</evidence>
<proteinExistence type="predicted"/>
<dbReference type="AlphaFoldDB" id="X1H856"/>
<dbReference type="EMBL" id="BARU01025435">
    <property type="protein sequence ID" value="GAH66396.1"/>
    <property type="molecule type" value="Genomic_DNA"/>
</dbReference>
<protein>
    <submittedName>
        <fullName evidence="1">Uncharacterized protein</fullName>
    </submittedName>
</protein>
<name>X1H856_9ZZZZ</name>
<gene>
    <name evidence="1" type="ORF">S03H2_40979</name>
</gene>